<keyword evidence="3" id="KW-0677">Repeat</keyword>
<dbReference type="Gene3D" id="3.30.160.60">
    <property type="entry name" value="Classic Zinc Finger"/>
    <property type="match status" value="2"/>
</dbReference>
<protein>
    <recommendedName>
        <fullName evidence="9">C2H2-type domain-containing protein</fullName>
    </recommendedName>
</protein>
<keyword evidence="11" id="KW-1185">Reference proteome</keyword>
<dbReference type="PANTHER" id="PTHR16515:SF49">
    <property type="entry name" value="GASTRULA ZINC FINGER PROTEIN XLCGF49.1-LIKE-RELATED"/>
    <property type="match status" value="1"/>
</dbReference>
<gene>
    <name evidence="10" type="ORF">BT63DRAFT_410151</name>
</gene>
<dbReference type="AlphaFoldDB" id="A0A6A6UQA8"/>
<feature type="domain" description="C2H2-type" evidence="9">
    <location>
        <begin position="500"/>
        <end position="527"/>
    </location>
</feature>
<dbReference type="Pfam" id="PF13912">
    <property type="entry name" value="zf-C2H2_6"/>
    <property type="match status" value="1"/>
</dbReference>
<dbReference type="FunFam" id="3.30.160.60:FF:000100">
    <property type="entry name" value="Zinc finger 45-like"/>
    <property type="match status" value="1"/>
</dbReference>
<dbReference type="OrthoDB" id="8922241at2759"/>
<evidence type="ECO:0000256" key="6">
    <source>
        <dbReference type="ARBA" id="ARBA00023242"/>
    </source>
</evidence>
<organism evidence="10 11">
    <name type="scientific">Microthyrium microscopicum</name>
    <dbReference type="NCBI Taxonomy" id="703497"/>
    <lineage>
        <taxon>Eukaryota</taxon>
        <taxon>Fungi</taxon>
        <taxon>Dikarya</taxon>
        <taxon>Ascomycota</taxon>
        <taxon>Pezizomycotina</taxon>
        <taxon>Dothideomycetes</taxon>
        <taxon>Dothideomycetes incertae sedis</taxon>
        <taxon>Microthyriales</taxon>
        <taxon>Microthyriaceae</taxon>
        <taxon>Microthyrium</taxon>
    </lineage>
</organism>
<dbReference type="InterPro" id="IPR036236">
    <property type="entry name" value="Znf_C2H2_sf"/>
</dbReference>
<dbReference type="Proteomes" id="UP000799302">
    <property type="component" value="Unassembled WGS sequence"/>
</dbReference>
<dbReference type="EMBL" id="MU004231">
    <property type="protein sequence ID" value="KAF2673104.1"/>
    <property type="molecule type" value="Genomic_DNA"/>
</dbReference>
<keyword evidence="4 7" id="KW-0863">Zinc-finger</keyword>
<sequence length="564" mass="61871">MEHEQFRSGFVNPAFLSLDHTPVEEHFHLPQPECTCGQGACPKCSSFLVSPTSPLNSVHSRPYSQTLDAPQSEYGQPSSFGGSPSPTQIASYGGNVQQAFSASFAEGHENAQSTAYGTGYHSGQSTFKDAFENMQIDTYGVGSEYAQTSTFGVHFEHIQPTPLDSFSKTPLLRTPTIIGPALPGPSGYNAVQTQAFDGPWSMHHVGDNTDESMPPGFQVELTPDSATPSMFDEELDMRLPLSVNDFTGRDRPGLRLEYQTERFEEANHLVQSINTDGYRIHGTGDNDLLGGAIKALQKTLSFNLSVNLSADKVAPTTQQLDHELQSHRVRNKTQNNVTVTANELDHVLQSYCLRNGLCFQLGVVSKASDPGTYISTIHTSLSPQSVSTLWLYYDESGEDTGFPHRWAAIIPYENSRQPSYKEALLAQPRPVSAPGQPSNPTGIINRSMLHAPHPIPAGRVNRRRTPSISGHSHVSGPGRRRGAARSRAPSEAGVSHDRSHRCTECDKTFLYPKDLRRHLTTHSGHKNFNCAYCIKSFTRKDNMNRHVRDDHAGATPAASTNRSS</sequence>
<feature type="compositionally biased region" description="Polar residues" evidence="8">
    <location>
        <begin position="58"/>
        <end position="69"/>
    </location>
</feature>
<comment type="subcellular location">
    <subcellularLocation>
        <location evidence="1">Nucleus</location>
    </subcellularLocation>
</comment>
<reference evidence="10" key="1">
    <citation type="journal article" date="2020" name="Stud. Mycol.">
        <title>101 Dothideomycetes genomes: a test case for predicting lifestyles and emergence of pathogens.</title>
        <authorList>
            <person name="Haridas S."/>
            <person name="Albert R."/>
            <person name="Binder M."/>
            <person name="Bloem J."/>
            <person name="Labutti K."/>
            <person name="Salamov A."/>
            <person name="Andreopoulos B."/>
            <person name="Baker S."/>
            <person name="Barry K."/>
            <person name="Bills G."/>
            <person name="Bluhm B."/>
            <person name="Cannon C."/>
            <person name="Castanera R."/>
            <person name="Culley D."/>
            <person name="Daum C."/>
            <person name="Ezra D."/>
            <person name="Gonzalez J."/>
            <person name="Henrissat B."/>
            <person name="Kuo A."/>
            <person name="Liang C."/>
            <person name="Lipzen A."/>
            <person name="Lutzoni F."/>
            <person name="Magnuson J."/>
            <person name="Mondo S."/>
            <person name="Nolan M."/>
            <person name="Ohm R."/>
            <person name="Pangilinan J."/>
            <person name="Park H.-J."/>
            <person name="Ramirez L."/>
            <person name="Alfaro M."/>
            <person name="Sun H."/>
            <person name="Tritt A."/>
            <person name="Yoshinaga Y."/>
            <person name="Zwiers L.-H."/>
            <person name="Turgeon B."/>
            <person name="Goodwin S."/>
            <person name="Spatafora J."/>
            <person name="Crous P."/>
            <person name="Grigoriev I."/>
        </authorList>
    </citation>
    <scope>NUCLEOTIDE SEQUENCE</scope>
    <source>
        <strain evidence="10">CBS 115976</strain>
    </source>
</reference>
<evidence type="ECO:0000256" key="3">
    <source>
        <dbReference type="ARBA" id="ARBA00022737"/>
    </source>
</evidence>
<evidence type="ECO:0000256" key="5">
    <source>
        <dbReference type="ARBA" id="ARBA00022833"/>
    </source>
</evidence>
<dbReference type="PANTHER" id="PTHR16515">
    <property type="entry name" value="PR DOMAIN ZINC FINGER PROTEIN"/>
    <property type="match status" value="1"/>
</dbReference>
<dbReference type="InterPro" id="IPR013087">
    <property type="entry name" value="Znf_C2H2_type"/>
</dbReference>
<feature type="compositionally biased region" description="Low complexity" evidence="8">
    <location>
        <begin position="75"/>
        <end position="86"/>
    </location>
</feature>
<evidence type="ECO:0000256" key="1">
    <source>
        <dbReference type="ARBA" id="ARBA00004123"/>
    </source>
</evidence>
<evidence type="ECO:0000256" key="8">
    <source>
        <dbReference type="SAM" id="MobiDB-lite"/>
    </source>
</evidence>
<evidence type="ECO:0000256" key="2">
    <source>
        <dbReference type="ARBA" id="ARBA00022723"/>
    </source>
</evidence>
<accession>A0A6A6UQA8</accession>
<dbReference type="SUPFAM" id="SSF57667">
    <property type="entry name" value="beta-beta-alpha zinc fingers"/>
    <property type="match status" value="1"/>
</dbReference>
<dbReference type="PROSITE" id="PS00028">
    <property type="entry name" value="ZINC_FINGER_C2H2_1"/>
    <property type="match status" value="2"/>
</dbReference>
<dbReference type="GO" id="GO:0008270">
    <property type="term" value="F:zinc ion binding"/>
    <property type="evidence" value="ECO:0007669"/>
    <property type="project" value="UniProtKB-KW"/>
</dbReference>
<feature type="domain" description="C2H2-type" evidence="9">
    <location>
        <begin position="528"/>
        <end position="556"/>
    </location>
</feature>
<dbReference type="PROSITE" id="PS50157">
    <property type="entry name" value="ZINC_FINGER_C2H2_2"/>
    <property type="match status" value="2"/>
</dbReference>
<feature type="region of interest" description="Disordered" evidence="8">
    <location>
        <begin position="58"/>
        <end position="88"/>
    </location>
</feature>
<evidence type="ECO:0000256" key="4">
    <source>
        <dbReference type="ARBA" id="ARBA00022771"/>
    </source>
</evidence>
<evidence type="ECO:0000256" key="7">
    <source>
        <dbReference type="PROSITE-ProRule" id="PRU00042"/>
    </source>
</evidence>
<evidence type="ECO:0000259" key="9">
    <source>
        <dbReference type="PROSITE" id="PS50157"/>
    </source>
</evidence>
<evidence type="ECO:0000313" key="10">
    <source>
        <dbReference type="EMBL" id="KAF2673104.1"/>
    </source>
</evidence>
<dbReference type="InterPro" id="IPR050331">
    <property type="entry name" value="Zinc_finger"/>
</dbReference>
<dbReference type="GO" id="GO:0005634">
    <property type="term" value="C:nucleus"/>
    <property type="evidence" value="ECO:0007669"/>
    <property type="project" value="UniProtKB-SubCell"/>
</dbReference>
<dbReference type="GO" id="GO:0010468">
    <property type="term" value="P:regulation of gene expression"/>
    <property type="evidence" value="ECO:0007669"/>
    <property type="project" value="TreeGrafter"/>
</dbReference>
<dbReference type="SMART" id="SM00355">
    <property type="entry name" value="ZnF_C2H2"/>
    <property type="match status" value="2"/>
</dbReference>
<dbReference type="Pfam" id="PF00096">
    <property type="entry name" value="zf-C2H2"/>
    <property type="match status" value="1"/>
</dbReference>
<feature type="compositionally biased region" description="Polar residues" evidence="8">
    <location>
        <begin position="435"/>
        <end position="444"/>
    </location>
</feature>
<keyword evidence="2" id="KW-0479">Metal-binding</keyword>
<keyword evidence="6" id="KW-0539">Nucleus</keyword>
<proteinExistence type="predicted"/>
<keyword evidence="5" id="KW-0862">Zinc</keyword>
<name>A0A6A6UQA8_9PEZI</name>
<feature type="region of interest" description="Disordered" evidence="8">
    <location>
        <begin position="429"/>
        <end position="499"/>
    </location>
</feature>
<evidence type="ECO:0000313" key="11">
    <source>
        <dbReference type="Proteomes" id="UP000799302"/>
    </source>
</evidence>